<dbReference type="PANTHER" id="PTHR11200">
    <property type="entry name" value="INOSITOL 5-PHOSPHATASE"/>
    <property type="match status" value="1"/>
</dbReference>
<dbReference type="PANTHER" id="PTHR11200:SF257">
    <property type="entry name" value="PHOSPHOINOSITIDE 5-PHOSPHATASE"/>
    <property type="match status" value="1"/>
</dbReference>
<sequence>MQRWIGRQQSGSEANAPPPPTVNPTVVVYAPAGGAGPIALVDVARARAGGSDEAVIVERAGAGVRVRQGLRAEVGLADRDRPQRLEAQCVLGVVCAGEGAFFALCVTESDEVIRRNVLGAGTVRNIRRVAFTPLDTQSAFVLDNSRSAEPSLPSKIVAQLRSDLEDERGFFFSDSLDMTATLQRQADAARAGGEAGLHARVSDPRFYWNAQMLHPFAVAGVDEPWLSPAMRGHVGCCEGRMCDNRLAYAAILISRRSCEHAGTRYHTRGCNDDGHAANFVETESALVVVRMPGQQPPPQQQPPPPSGPWRASWVQVRGSVPLFWSQSGMQYKPKPVMHRTAAQNVAVLQRHLSRASRAYGEPICLLSLLSTQPSSDEAELAQKLKETCEAMGAERASGAPPPPRACCLPFDFHAETRGGKLNAVYTFAQRELVPSLQRLGCSPGLPPFFVVPRPGEAPAAMQAGVVRTNCLDCLDRTNVVQHCLARLVLAQMLQRARIDMAGMHGGSEAGAWEAECARAADGVQKLWTDNGHALSLQYAGTASLKSSMLKGGPEADAAEPEQRSRLTAAAGLASSLASRVTDGANSLQRYYVSNFKDDVRQQTVDALLAPLPGMGAYVRALPTGASTSGGQPPPPVLRLLVASWNVNGKGPKEDGTQAVIDWLRCAYPAGGQSEPPDVVVFGMQELIALDVKHALTADVASRIATWRTAMTAALEALFKPSGATFECVESKNMFGVQTWLFIDNRHAANLSKLVAESVKIGFGGTVGNKGGVGMRFRLYDRAICFINAHLPSGSKEVDARNIAYTEIINALHASIRFGRDCRALEHDACVWFGDLNYRVARPNEQVRSAVAVHNFLSILEHDQLTVARDSRAAFSHFEEAPISFAPTYKYDPGTDDFDTSEKARTPSWTDRVLFRGEGVSCKLYTSSMALRASDHKPICALLELVPTPGSDAERAARIGASDGRATARSTPLPRPPPAVDLLGAMDDSDDDAAARQAAAGTPRAAVGDGDPFGFGALALTEQQPNAQLCLSPPGFGVGFGPSNSSFASDVPSDGANGPHVVAASFGDRGAFGGGRGSDLSAGLESPTHGAFGDGGFGIATPFSVGPSAGFDSGGVGFAGSAPFGDSASFGDTAPFGSTAHFGGGTFGAGEDGVARADASHDLFASSESVPPLPGNPFADEIGAEGGGGFPPAAGFGAPISPAGSGGFPPTAGFGAPISPAGSGGFPPAAGFGAPISAAGGTPFGAQAFGDGAAPTAFASSTNSVSHGGSFSTLPALPPMQPVFGSDMQPRPGGMTAQPPPQLQQPFFGAGGGLFGSCLPPAPSTALPAAAVQQAGGMMPPPPAWSGGMASSPLAGAQGRMACGPAFAQPPPPASGSALDSLTAEALKKFGSVKK</sequence>
<dbReference type="SUPFAM" id="SSF56219">
    <property type="entry name" value="DNase I-like"/>
    <property type="match status" value="1"/>
</dbReference>
<dbReference type="GO" id="GO:0004439">
    <property type="term" value="F:phosphatidylinositol-4,5-bisphosphate 5-phosphatase activity"/>
    <property type="evidence" value="ECO:0007669"/>
    <property type="project" value="UniProtKB-EC"/>
</dbReference>
<keyword evidence="8" id="KW-1185">Reference proteome</keyword>
<dbReference type="EC" id="3.1.3.36" evidence="3"/>
<dbReference type="InterPro" id="IPR036691">
    <property type="entry name" value="Endo/exonu/phosph_ase_sf"/>
</dbReference>
<comment type="caution">
    <text evidence="7">The sequence shown here is derived from an EMBL/GenBank/DDBJ whole genome shotgun (WGS) entry which is preliminary data.</text>
</comment>
<dbReference type="InterPro" id="IPR046985">
    <property type="entry name" value="IP5"/>
</dbReference>
<feature type="compositionally biased region" description="Low complexity" evidence="5">
    <location>
        <begin position="1190"/>
        <end position="1219"/>
    </location>
</feature>
<keyword evidence="4" id="KW-0378">Hydrolase</keyword>
<dbReference type="PROSITE" id="PS50275">
    <property type="entry name" value="SAC"/>
    <property type="match status" value="1"/>
</dbReference>
<dbReference type="Pfam" id="PF02383">
    <property type="entry name" value="Syja_N"/>
    <property type="match status" value="1"/>
</dbReference>
<comment type="similarity">
    <text evidence="2">In the central section; belongs to the inositol 1,4,5-trisphosphate 5-phosphatase family.</text>
</comment>
<evidence type="ECO:0000256" key="4">
    <source>
        <dbReference type="ARBA" id="ARBA00022801"/>
    </source>
</evidence>
<feature type="domain" description="SAC" evidence="6">
    <location>
        <begin position="161"/>
        <end position="540"/>
    </location>
</feature>
<dbReference type="InterPro" id="IPR000300">
    <property type="entry name" value="IPPc"/>
</dbReference>
<dbReference type="GO" id="GO:0046856">
    <property type="term" value="P:phosphatidylinositol dephosphorylation"/>
    <property type="evidence" value="ECO:0007669"/>
    <property type="project" value="InterPro"/>
</dbReference>
<evidence type="ECO:0000313" key="7">
    <source>
        <dbReference type="EMBL" id="KAG8470803.1"/>
    </source>
</evidence>
<feature type="region of interest" description="Disordered" evidence="5">
    <location>
        <begin position="959"/>
        <end position="978"/>
    </location>
</feature>
<feature type="region of interest" description="Disordered" evidence="5">
    <location>
        <begin position="1"/>
        <end position="22"/>
    </location>
</feature>
<evidence type="ECO:0000256" key="3">
    <source>
        <dbReference type="ARBA" id="ARBA00013044"/>
    </source>
</evidence>
<dbReference type="OMA" id="CVESKNM"/>
<dbReference type="SMART" id="SM00128">
    <property type="entry name" value="IPPc"/>
    <property type="match status" value="1"/>
</dbReference>
<dbReference type="InterPro" id="IPR002013">
    <property type="entry name" value="SAC_dom"/>
</dbReference>
<evidence type="ECO:0000259" key="6">
    <source>
        <dbReference type="PROSITE" id="PS50275"/>
    </source>
</evidence>
<proteinExistence type="inferred from homology"/>
<feature type="compositionally biased region" description="Pro residues" evidence="5">
    <location>
        <begin position="294"/>
        <end position="307"/>
    </location>
</feature>
<feature type="region of interest" description="Disordered" evidence="5">
    <location>
        <begin position="1259"/>
        <end position="1302"/>
    </location>
</feature>
<dbReference type="Proteomes" id="UP000751190">
    <property type="component" value="Unassembled WGS sequence"/>
</dbReference>
<evidence type="ECO:0000256" key="5">
    <source>
        <dbReference type="SAM" id="MobiDB-lite"/>
    </source>
</evidence>
<evidence type="ECO:0000313" key="8">
    <source>
        <dbReference type="Proteomes" id="UP000751190"/>
    </source>
</evidence>
<protein>
    <recommendedName>
        <fullName evidence="3">phosphoinositide 5-phosphatase</fullName>
        <ecNumber evidence="3">3.1.3.36</ecNumber>
    </recommendedName>
</protein>
<organism evidence="7 8">
    <name type="scientific">Diacronema lutheri</name>
    <name type="common">Unicellular marine alga</name>
    <name type="synonym">Monochrysis lutheri</name>
    <dbReference type="NCBI Taxonomy" id="2081491"/>
    <lineage>
        <taxon>Eukaryota</taxon>
        <taxon>Haptista</taxon>
        <taxon>Haptophyta</taxon>
        <taxon>Pavlovophyceae</taxon>
        <taxon>Pavlovales</taxon>
        <taxon>Pavlovaceae</taxon>
        <taxon>Diacronema</taxon>
    </lineage>
</organism>
<dbReference type="EMBL" id="JAGTXO010000001">
    <property type="protein sequence ID" value="KAG8470803.1"/>
    <property type="molecule type" value="Genomic_DNA"/>
</dbReference>
<evidence type="ECO:0000256" key="1">
    <source>
        <dbReference type="ARBA" id="ARBA00008943"/>
    </source>
</evidence>
<dbReference type="Gene3D" id="3.60.10.10">
    <property type="entry name" value="Endonuclease/exonuclease/phosphatase"/>
    <property type="match status" value="1"/>
</dbReference>
<reference evidence="7" key="1">
    <citation type="submission" date="2021-05" db="EMBL/GenBank/DDBJ databases">
        <title>The genome of the haptophyte Pavlova lutheri (Diacronema luteri, Pavlovales) - a model for lipid biosynthesis in eukaryotic algae.</title>
        <authorList>
            <person name="Hulatt C.J."/>
            <person name="Posewitz M.C."/>
        </authorList>
    </citation>
    <scope>NUCLEOTIDE SEQUENCE</scope>
    <source>
        <strain evidence="7">NIVA-4/92</strain>
    </source>
</reference>
<accession>A0A8J5XSB3</accession>
<dbReference type="Pfam" id="PF22669">
    <property type="entry name" value="Exo_endo_phos2"/>
    <property type="match status" value="1"/>
</dbReference>
<name>A0A8J5XSB3_DIALT</name>
<feature type="region of interest" description="Disordered" evidence="5">
    <location>
        <begin position="1164"/>
        <end position="1219"/>
    </location>
</feature>
<gene>
    <name evidence="7" type="ORF">KFE25_009224</name>
</gene>
<comment type="similarity">
    <text evidence="1">Belongs to the synaptojanin family.</text>
</comment>
<feature type="compositionally biased region" description="Polar residues" evidence="5">
    <location>
        <begin position="1259"/>
        <end position="1272"/>
    </location>
</feature>
<feature type="region of interest" description="Disordered" evidence="5">
    <location>
        <begin position="292"/>
        <end position="311"/>
    </location>
</feature>
<evidence type="ECO:0000256" key="2">
    <source>
        <dbReference type="ARBA" id="ARBA00009678"/>
    </source>
</evidence>
<dbReference type="OrthoDB" id="405996at2759"/>